<reference evidence="4 5" key="1">
    <citation type="journal article" date="2016" name="Genome Biol. Evol.">
        <title>Gene Family Evolution Reflects Adaptation to Soil Environmental Stressors in the Genome of the Collembolan Orchesella cincta.</title>
        <authorList>
            <person name="Faddeeva-Vakhrusheva A."/>
            <person name="Derks M.F."/>
            <person name="Anvar S.Y."/>
            <person name="Agamennone V."/>
            <person name="Suring W."/>
            <person name="Smit S."/>
            <person name="van Straalen N.M."/>
            <person name="Roelofs D."/>
        </authorList>
    </citation>
    <scope>NUCLEOTIDE SEQUENCE [LARGE SCALE GENOMIC DNA]</scope>
    <source>
        <tissue evidence="4">Mixed pool</tissue>
    </source>
</reference>
<evidence type="ECO:0000256" key="2">
    <source>
        <dbReference type="ARBA" id="ARBA00022837"/>
    </source>
</evidence>
<proteinExistence type="predicted"/>
<name>A0A1D2MHX4_ORCCI</name>
<evidence type="ECO:0000259" key="3">
    <source>
        <dbReference type="PROSITE" id="PS50004"/>
    </source>
</evidence>
<keyword evidence="5" id="KW-1185">Reference proteome</keyword>
<dbReference type="OrthoDB" id="8194173at2759"/>
<dbReference type="Gene3D" id="2.60.40.150">
    <property type="entry name" value="C2 domain"/>
    <property type="match status" value="1"/>
</dbReference>
<dbReference type="Pfam" id="PF00168">
    <property type="entry name" value="C2"/>
    <property type="match status" value="2"/>
</dbReference>
<dbReference type="InterPro" id="IPR035892">
    <property type="entry name" value="C2_domain_sf"/>
</dbReference>
<dbReference type="PANTHER" id="PTHR46502:SF2">
    <property type="entry name" value="16 KDA PHLOEM PROTEIN 2"/>
    <property type="match status" value="1"/>
</dbReference>
<organism evidence="4 5">
    <name type="scientific">Orchesella cincta</name>
    <name type="common">Springtail</name>
    <name type="synonym">Podura cincta</name>
    <dbReference type="NCBI Taxonomy" id="48709"/>
    <lineage>
        <taxon>Eukaryota</taxon>
        <taxon>Metazoa</taxon>
        <taxon>Ecdysozoa</taxon>
        <taxon>Arthropoda</taxon>
        <taxon>Hexapoda</taxon>
        <taxon>Collembola</taxon>
        <taxon>Entomobryomorpha</taxon>
        <taxon>Entomobryoidea</taxon>
        <taxon>Orchesellidae</taxon>
        <taxon>Orchesellinae</taxon>
        <taxon>Orchesella</taxon>
    </lineage>
</organism>
<dbReference type="PANTHER" id="PTHR46502">
    <property type="entry name" value="C2 DOMAIN-CONTAINING"/>
    <property type="match status" value="1"/>
</dbReference>
<dbReference type="AlphaFoldDB" id="A0A1D2MHX4"/>
<dbReference type="SUPFAM" id="SSF49562">
    <property type="entry name" value="C2 domain (Calcium/lipid-binding domain, CaLB)"/>
    <property type="match status" value="2"/>
</dbReference>
<evidence type="ECO:0000313" key="5">
    <source>
        <dbReference type="Proteomes" id="UP000094527"/>
    </source>
</evidence>
<dbReference type="GO" id="GO:0046872">
    <property type="term" value="F:metal ion binding"/>
    <property type="evidence" value="ECO:0007669"/>
    <property type="project" value="UniProtKB-KW"/>
</dbReference>
<comment type="caution">
    <text evidence="4">The sequence shown here is derived from an EMBL/GenBank/DDBJ whole genome shotgun (WGS) entry which is preliminary data.</text>
</comment>
<accession>A0A1D2MHX4</accession>
<keyword evidence="2" id="KW-0106">Calcium</keyword>
<keyword evidence="1" id="KW-0479">Metal-binding</keyword>
<feature type="domain" description="C2" evidence="3">
    <location>
        <begin position="1"/>
        <end position="109"/>
    </location>
</feature>
<dbReference type="InterPro" id="IPR000008">
    <property type="entry name" value="C2_dom"/>
</dbReference>
<dbReference type="PROSITE" id="PS50004">
    <property type="entry name" value="C2"/>
    <property type="match status" value="1"/>
</dbReference>
<evidence type="ECO:0000313" key="4">
    <source>
        <dbReference type="EMBL" id="ODM92599.1"/>
    </source>
</evidence>
<gene>
    <name evidence="4" type="ORF">Ocin01_14084</name>
</gene>
<dbReference type="EMBL" id="LJIJ01001193">
    <property type="protein sequence ID" value="ODM92599.1"/>
    <property type="molecule type" value="Genomic_DNA"/>
</dbReference>
<evidence type="ECO:0000256" key="1">
    <source>
        <dbReference type="ARBA" id="ARBA00022723"/>
    </source>
</evidence>
<protein>
    <submittedName>
        <fullName evidence="4">Copine-2</fullName>
    </submittedName>
</protein>
<dbReference type="Proteomes" id="UP000094527">
    <property type="component" value="Unassembled WGS sequence"/>
</dbReference>
<sequence>MLLKFWVSGRGLLDKGISGSTTDPYYILFLSEDGGKTKTEIGRSDTITNQLNPDWTNVFEIKIDRTKNQYLYFYVLDKNSNPEDPHITLGRVWLNVDDYVKKGQNDSINLDKAGYLIITNADGAVGSGMLRMPYGPYGTPDKQTLKFKISAKGLPTRLQIKICDDDLLHSDHSLGQVWMQLNDYVAKEELHTVLLPTKG</sequence>
<dbReference type="SMART" id="SM00239">
    <property type="entry name" value="C2"/>
    <property type="match status" value="1"/>
</dbReference>